<dbReference type="Gramene" id="XM_028390153.1">
    <property type="protein sequence ID" value="XP_028245954.1"/>
    <property type="gene ID" value="LOC114423404"/>
</dbReference>
<dbReference type="Pfam" id="PF04578">
    <property type="entry name" value="DUF594"/>
    <property type="match status" value="1"/>
</dbReference>
<dbReference type="Proteomes" id="UP000289340">
    <property type="component" value="Chromosome 8"/>
</dbReference>
<feature type="transmembrane region" description="Helical" evidence="2">
    <location>
        <begin position="47"/>
        <end position="69"/>
    </location>
</feature>
<evidence type="ECO:0000256" key="1">
    <source>
        <dbReference type="SAM" id="MobiDB-lite"/>
    </source>
</evidence>
<gene>
    <name evidence="4" type="ORF">D0Y65_022245</name>
</gene>
<feature type="transmembrane region" description="Helical" evidence="2">
    <location>
        <begin position="89"/>
        <end position="110"/>
    </location>
</feature>
<feature type="transmembrane region" description="Helical" evidence="2">
    <location>
        <begin position="16"/>
        <end position="35"/>
    </location>
</feature>
<keyword evidence="2" id="KW-0472">Membrane</keyword>
<proteinExistence type="predicted"/>
<evidence type="ECO:0000256" key="2">
    <source>
        <dbReference type="SAM" id="Phobius"/>
    </source>
</evidence>
<name>A0A445JMR3_GLYSO</name>
<feature type="region of interest" description="Disordered" evidence="1">
    <location>
        <begin position="627"/>
        <end position="725"/>
    </location>
</feature>
<accession>A0A445JMR3</accession>
<dbReference type="PANTHER" id="PTHR31325">
    <property type="entry name" value="OS01G0798800 PROTEIN-RELATED"/>
    <property type="match status" value="1"/>
</dbReference>
<dbReference type="EMBL" id="QZWG01000008">
    <property type="protein sequence ID" value="RZB99751.1"/>
    <property type="molecule type" value="Genomic_DNA"/>
</dbReference>
<sequence length="998" mass="114099">MVNPIPTFAKNVWSKWNIRGVILVSLCLQITLIFLAPFRKRSRKSYLVLLLWSTYLLADYTANFCVGLISNKYGDEDTPISSVNDFLLAFWTPFLLLHLGGPDTITAFALEDNELWLRHMLGLIVQVCLTAYVFLLTLPENTLWIPTALVFTAGIIKFAERTRSLQLASVGHFRQSIVRKPDPGPNYAKLMEELKSRVDAGLPTEIVTMPEISDDPFLDIDEPETSGVNPDHEHPKTDDEVVGAINNTSQQSDKPEPHANDNAQDQPNNGEAQDVDGAPPKTLDDDANAKINDQEVLTDVEVVKGAYDYFNKFKGLVVDMIFSFQERSDSRNYLLQRTALDALRVIEVELNFIYQAFYTKASVITNKVGFFFRLGSFASLVAALVVFVYDQKRGSNPFDVKVTYTLLYGAVALDLVSAFMLIFSDHSFALIYPHISKKISDSDGGKETSKLASILSCFLKLKRPKWREQKLKEPKWLQNKSYKILCRFMLVRRWSESISGFNLVSYCLHKRKLRLVDNKVIEYIGFKEPLEQWLCEKKQPLLQKLWIFIFTELERKSSDADDVETIQRICSSRGEWVLQEGELPRKDLNKLMSYVERNEVTFDQCLILWHIATDLLFYADKDEEDERKKKQHDDAKKNDALDLKKGPISGDGQNHNENDDAQDLEKGIIDKRQKNNEIAPDDHVKKESSEGQKKNEIAPDDVNKGSAEGKKKNENAGHKDDLVKNDFGDVDELRDFSKLLSDYLLYLVIMQPNMMSAVRGIAQIRFQDTCAEATNFFSKRQMMAEGERKMEAQGKKRKRDEEKALQKSNTMRLPPDQRIALQAKDMCKTLYDGFIEFFKKVFNSISCRRNFFQVKEENGTEKSDEQEACMRLREVCVDHEPSAVKGDRSKSLLFDACKLASVIDGLRLEEPDKWKKADKWKMIAQVWVELLSYAAANCIPITHVQQLSKGGEFLSLVWLLMTHLGLAKQFQIKEGHARAKLIVGEEEQIEQNLAKTKQ</sequence>
<evidence type="ECO:0000259" key="3">
    <source>
        <dbReference type="Pfam" id="PF13968"/>
    </source>
</evidence>
<keyword evidence="5" id="KW-1185">Reference proteome</keyword>
<feature type="compositionally biased region" description="Basic and acidic residues" evidence="1">
    <location>
        <begin position="790"/>
        <end position="805"/>
    </location>
</feature>
<feature type="compositionally biased region" description="Basic and acidic residues" evidence="1">
    <location>
        <begin position="627"/>
        <end position="645"/>
    </location>
</feature>
<comment type="caution">
    <text evidence="4">The sequence shown here is derived from an EMBL/GenBank/DDBJ whole genome shotgun (WGS) entry which is preliminary data.</text>
</comment>
<evidence type="ECO:0000313" key="5">
    <source>
        <dbReference type="Proteomes" id="UP000289340"/>
    </source>
</evidence>
<feature type="region of interest" description="Disordered" evidence="1">
    <location>
        <begin position="790"/>
        <end position="811"/>
    </location>
</feature>
<feature type="compositionally biased region" description="Basic and acidic residues" evidence="1">
    <location>
        <begin position="230"/>
        <end position="239"/>
    </location>
</feature>
<dbReference type="InterPro" id="IPR025315">
    <property type="entry name" value="DUF4220"/>
</dbReference>
<feature type="transmembrane region" description="Helical" evidence="2">
    <location>
        <begin position="409"/>
        <end position="432"/>
    </location>
</feature>
<dbReference type="AlphaFoldDB" id="A0A445JMR3"/>
<feature type="transmembrane region" description="Helical" evidence="2">
    <location>
        <begin position="370"/>
        <end position="389"/>
    </location>
</feature>
<feature type="transmembrane region" description="Helical" evidence="2">
    <location>
        <begin position="117"/>
        <end position="137"/>
    </location>
</feature>
<protein>
    <recommendedName>
        <fullName evidence="3">DUF4220 domain-containing protein</fullName>
    </recommendedName>
</protein>
<feature type="compositionally biased region" description="Acidic residues" evidence="1">
    <location>
        <begin position="212"/>
        <end position="224"/>
    </location>
</feature>
<organism evidence="4 5">
    <name type="scientific">Glycine soja</name>
    <name type="common">Wild soybean</name>
    <dbReference type="NCBI Taxonomy" id="3848"/>
    <lineage>
        <taxon>Eukaryota</taxon>
        <taxon>Viridiplantae</taxon>
        <taxon>Streptophyta</taxon>
        <taxon>Embryophyta</taxon>
        <taxon>Tracheophyta</taxon>
        <taxon>Spermatophyta</taxon>
        <taxon>Magnoliopsida</taxon>
        <taxon>eudicotyledons</taxon>
        <taxon>Gunneridae</taxon>
        <taxon>Pentapetalae</taxon>
        <taxon>rosids</taxon>
        <taxon>fabids</taxon>
        <taxon>Fabales</taxon>
        <taxon>Fabaceae</taxon>
        <taxon>Papilionoideae</taxon>
        <taxon>50 kb inversion clade</taxon>
        <taxon>NPAAA clade</taxon>
        <taxon>indigoferoid/millettioid clade</taxon>
        <taxon>Phaseoleae</taxon>
        <taxon>Glycine</taxon>
        <taxon>Glycine subgen. Soja</taxon>
    </lineage>
</organism>
<feature type="compositionally biased region" description="Basic and acidic residues" evidence="1">
    <location>
        <begin position="654"/>
        <end position="725"/>
    </location>
</feature>
<feature type="compositionally biased region" description="Polar residues" evidence="1">
    <location>
        <begin position="261"/>
        <end position="271"/>
    </location>
</feature>
<dbReference type="Pfam" id="PF13968">
    <property type="entry name" value="DUF4220"/>
    <property type="match status" value="1"/>
</dbReference>
<feature type="region of interest" description="Disordered" evidence="1">
    <location>
        <begin position="212"/>
        <end position="290"/>
    </location>
</feature>
<reference evidence="4 5" key="1">
    <citation type="submission" date="2018-09" db="EMBL/GenBank/DDBJ databases">
        <title>A high-quality reference genome of wild soybean provides a powerful tool to mine soybean genomes.</title>
        <authorList>
            <person name="Xie M."/>
            <person name="Chung C.Y.L."/>
            <person name="Li M.-W."/>
            <person name="Wong F.-L."/>
            <person name="Chan T.-F."/>
            <person name="Lam H.-M."/>
        </authorList>
    </citation>
    <scope>NUCLEOTIDE SEQUENCE [LARGE SCALE GENOMIC DNA]</scope>
    <source>
        <strain evidence="5">cv. W05</strain>
        <tissue evidence="4">Hypocotyl of etiolated seedlings</tissue>
    </source>
</reference>
<dbReference type="InterPro" id="IPR007658">
    <property type="entry name" value="DUF594"/>
</dbReference>
<keyword evidence="2" id="KW-0812">Transmembrane</keyword>
<feature type="domain" description="DUF4220" evidence="3">
    <location>
        <begin position="52"/>
        <end position="506"/>
    </location>
</feature>
<keyword evidence="2" id="KW-1133">Transmembrane helix</keyword>
<evidence type="ECO:0000313" key="4">
    <source>
        <dbReference type="EMBL" id="RZB99751.1"/>
    </source>
</evidence>